<protein>
    <submittedName>
        <fullName evidence="2">Uncharacterized protein</fullName>
    </submittedName>
</protein>
<evidence type="ECO:0000313" key="3">
    <source>
        <dbReference type="Proteomes" id="UP000192790"/>
    </source>
</evidence>
<dbReference type="STRING" id="1122930.SAMN02745168_0342"/>
<evidence type="ECO:0000256" key="1">
    <source>
        <dbReference type="SAM" id="MobiDB-lite"/>
    </source>
</evidence>
<proteinExistence type="predicted"/>
<dbReference type="AlphaFoldDB" id="A0A1W1YEA8"/>
<name>A0A1W1YEA8_9FIRM</name>
<gene>
    <name evidence="2" type="ORF">SAMN02745168_0342</name>
</gene>
<organism evidence="2 3">
    <name type="scientific">Papillibacter cinnamivorans DSM 12816</name>
    <dbReference type="NCBI Taxonomy" id="1122930"/>
    <lineage>
        <taxon>Bacteria</taxon>
        <taxon>Bacillati</taxon>
        <taxon>Bacillota</taxon>
        <taxon>Clostridia</taxon>
        <taxon>Eubacteriales</taxon>
        <taxon>Oscillospiraceae</taxon>
        <taxon>Papillibacter</taxon>
    </lineage>
</organism>
<dbReference type="EMBL" id="FWXW01000001">
    <property type="protein sequence ID" value="SMC34141.1"/>
    <property type="molecule type" value="Genomic_DNA"/>
</dbReference>
<dbReference type="RefSeq" id="WP_200809654.1">
    <property type="nucleotide sequence ID" value="NZ_FWXW01000001.1"/>
</dbReference>
<evidence type="ECO:0000313" key="2">
    <source>
        <dbReference type="EMBL" id="SMC34141.1"/>
    </source>
</evidence>
<reference evidence="2 3" key="1">
    <citation type="submission" date="2017-04" db="EMBL/GenBank/DDBJ databases">
        <authorList>
            <person name="Afonso C.L."/>
            <person name="Miller P.J."/>
            <person name="Scott M.A."/>
            <person name="Spackman E."/>
            <person name="Goraichik I."/>
            <person name="Dimitrov K.M."/>
            <person name="Suarez D.L."/>
            <person name="Swayne D.E."/>
        </authorList>
    </citation>
    <scope>NUCLEOTIDE SEQUENCE [LARGE SCALE GENOMIC DNA]</scope>
    <source>
        <strain evidence="2 3">DSM 12816</strain>
    </source>
</reference>
<accession>A0A1W1YEA8</accession>
<dbReference type="Proteomes" id="UP000192790">
    <property type="component" value="Unassembled WGS sequence"/>
</dbReference>
<sequence>MKGIAKYGDTVTDLLHGAAKNADDAAEWGLLVSAVRKAEDSGGILKSAARSADELLESAGKTFTQGSKIPDDLLNAKPSNSPAVNKWLNGGGKLK</sequence>
<keyword evidence="3" id="KW-1185">Reference proteome</keyword>
<feature type="region of interest" description="Disordered" evidence="1">
    <location>
        <begin position="67"/>
        <end position="95"/>
    </location>
</feature>